<feature type="transmembrane region" description="Helical" evidence="1">
    <location>
        <begin position="199"/>
        <end position="218"/>
    </location>
</feature>
<evidence type="ECO:0000313" key="2">
    <source>
        <dbReference type="EMBL" id="QHV95622.1"/>
    </source>
</evidence>
<keyword evidence="1" id="KW-1133">Transmembrane helix</keyword>
<proteinExistence type="predicted"/>
<reference evidence="2 3" key="1">
    <citation type="submission" date="2019-11" db="EMBL/GenBank/DDBJ databases">
        <title>Spirosoma endbachense sp. nov., isolated from a natural salt meadow.</title>
        <authorList>
            <person name="Rojas J."/>
            <person name="Ambika Manirajan B."/>
            <person name="Ratering S."/>
            <person name="Suarez C."/>
            <person name="Geissler-Plaum R."/>
            <person name="Schnell S."/>
        </authorList>
    </citation>
    <scope>NUCLEOTIDE SEQUENCE [LARGE SCALE GENOMIC DNA]</scope>
    <source>
        <strain evidence="2 3">I-24</strain>
    </source>
</reference>
<keyword evidence="1" id="KW-0812">Transmembrane</keyword>
<accession>A0A6P1VU52</accession>
<dbReference type="KEGG" id="senf:GJR95_11670"/>
<keyword evidence="1" id="KW-0472">Membrane</keyword>
<dbReference type="RefSeq" id="WP_162386031.1">
    <property type="nucleotide sequence ID" value="NZ_CP045997.1"/>
</dbReference>
<dbReference type="InterPro" id="IPR049920">
    <property type="entry name" value="IK1_05631-like"/>
</dbReference>
<organism evidence="2 3">
    <name type="scientific">Spirosoma endbachense</name>
    <dbReference type="NCBI Taxonomy" id="2666025"/>
    <lineage>
        <taxon>Bacteria</taxon>
        <taxon>Pseudomonadati</taxon>
        <taxon>Bacteroidota</taxon>
        <taxon>Cytophagia</taxon>
        <taxon>Cytophagales</taxon>
        <taxon>Cytophagaceae</taxon>
        <taxon>Spirosoma</taxon>
    </lineage>
</organism>
<feature type="transmembrane region" description="Helical" evidence="1">
    <location>
        <begin position="170"/>
        <end position="187"/>
    </location>
</feature>
<gene>
    <name evidence="2" type="ORF">GJR95_11670</name>
</gene>
<keyword evidence="3" id="KW-1185">Reference proteome</keyword>
<protein>
    <submittedName>
        <fullName evidence="2">Uncharacterized protein</fullName>
    </submittedName>
</protein>
<dbReference type="Pfam" id="PF18159">
    <property type="entry name" value="S_4TM"/>
    <property type="match status" value="1"/>
</dbReference>
<feature type="transmembrane region" description="Helical" evidence="1">
    <location>
        <begin position="31"/>
        <end position="52"/>
    </location>
</feature>
<dbReference type="Proteomes" id="UP000464577">
    <property type="component" value="Chromosome"/>
</dbReference>
<evidence type="ECO:0000313" key="3">
    <source>
        <dbReference type="Proteomes" id="UP000464577"/>
    </source>
</evidence>
<name>A0A6P1VU52_9BACT</name>
<dbReference type="EMBL" id="CP045997">
    <property type="protein sequence ID" value="QHV95622.1"/>
    <property type="molecule type" value="Genomic_DNA"/>
</dbReference>
<dbReference type="AlphaFoldDB" id="A0A6P1VU52"/>
<feature type="transmembrane region" description="Helical" evidence="1">
    <location>
        <begin position="58"/>
        <end position="75"/>
    </location>
</feature>
<evidence type="ECO:0000256" key="1">
    <source>
        <dbReference type="SAM" id="Phobius"/>
    </source>
</evidence>
<sequence length="307" mass="35578">MMNQIPTRQNEAKQLQRLAAQRELYSRAKNWYGWQVIVNVIIPSVFSLIALANDHAGKLGAVYGLLASFIDVFGLDTRIKNLREKGAKVQEQYDCDLLELGCSPLKSVNDVTTGEIVELHDAHCGGNKKELQLQNWHSGLVGTLPLTIARLVSQYNNCDWGRRLRKRYRVFLTITYLLLGLFILYVNRPDNITNLNDQTLINFILILAALTPLFTFYFKQMQEQNEAIQSLERILQHIESVISDPQQLRNEQGLNERARHVQDEIYDSRSKNTQVPDFFYRYYQKRDQILMDRTTERLVADITKLIS</sequence>